<feature type="transmembrane region" description="Helical" evidence="1">
    <location>
        <begin position="15"/>
        <end position="38"/>
    </location>
</feature>
<evidence type="ECO:0000313" key="3">
    <source>
        <dbReference type="Proteomes" id="UP000070675"/>
    </source>
</evidence>
<evidence type="ECO:0000313" key="2">
    <source>
        <dbReference type="EMBL" id="KXB34835.1"/>
    </source>
</evidence>
<keyword evidence="1" id="KW-1133">Transmembrane helix</keyword>
<proteinExistence type="predicted"/>
<gene>
    <name evidence="2" type="ORF">HMPREF3192_00730</name>
</gene>
<dbReference type="AlphaFoldDB" id="A0A133XV55"/>
<dbReference type="Proteomes" id="UP000070675">
    <property type="component" value="Unassembled WGS sequence"/>
</dbReference>
<protein>
    <submittedName>
        <fullName evidence="2">Uncharacterized protein</fullName>
    </submittedName>
</protein>
<keyword evidence="3" id="KW-1185">Reference proteome</keyword>
<dbReference type="RefSeq" id="WP_156422847.1">
    <property type="nucleotide sequence ID" value="NZ_KQ959491.1"/>
</dbReference>
<accession>A0A133XV55</accession>
<dbReference type="EMBL" id="LSCR01000011">
    <property type="protein sequence ID" value="KXB34835.1"/>
    <property type="molecule type" value="Genomic_DNA"/>
</dbReference>
<evidence type="ECO:0000256" key="1">
    <source>
        <dbReference type="SAM" id="Phobius"/>
    </source>
</evidence>
<dbReference type="STRING" id="1393034.HMPREF3192_00730"/>
<keyword evidence="1" id="KW-0812">Transmembrane</keyword>
<keyword evidence="1" id="KW-0472">Membrane</keyword>
<dbReference type="PATRIC" id="fig|1393034.3.peg.705"/>
<comment type="caution">
    <text evidence="2">The sequence shown here is derived from an EMBL/GenBank/DDBJ whole genome shotgun (WGS) entry which is preliminary data.</text>
</comment>
<name>A0A133XV55_9ACTN</name>
<organism evidence="2 3">
    <name type="scientific">Atopobium deltae</name>
    <dbReference type="NCBI Taxonomy" id="1393034"/>
    <lineage>
        <taxon>Bacteria</taxon>
        <taxon>Bacillati</taxon>
        <taxon>Actinomycetota</taxon>
        <taxon>Coriobacteriia</taxon>
        <taxon>Coriobacteriales</taxon>
        <taxon>Atopobiaceae</taxon>
        <taxon>Atopobium</taxon>
    </lineage>
</organism>
<sequence>MGSLGAWVLTLPMPLMLMFLALCEIALLVSVLGIAFVIKQLVDFITGSKTNPYNSTTYPSEVEFRCI</sequence>
<reference evidence="3" key="1">
    <citation type="submission" date="2016-01" db="EMBL/GenBank/DDBJ databases">
        <authorList>
            <person name="Mitreva M."/>
            <person name="Pepin K.H."/>
            <person name="Mihindukulasuriya K.A."/>
            <person name="Fulton R."/>
            <person name="Fronick C."/>
            <person name="O'Laughlin M."/>
            <person name="Miner T."/>
            <person name="Herter B."/>
            <person name="Rosa B.A."/>
            <person name="Cordes M."/>
            <person name="Tomlinson C."/>
            <person name="Wollam A."/>
            <person name="Palsikar V.B."/>
            <person name="Mardis E.R."/>
            <person name="Wilson R.K."/>
        </authorList>
    </citation>
    <scope>NUCLEOTIDE SEQUENCE [LARGE SCALE GENOMIC DNA]</scope>
    <source>
        <strain evidence="3">DNF00019</strain>
    </source>
</reference>
<dbReference type="OrthoDB" id="9880727at2"/>